<protein>
    <recommendedName>
        <fullName evidence="4">Phosphatase activator</fullName>
    </recommendedName>
</protein>
<feature type="compositionally biased region" description="Low complexity" evidence="1">
    <location>
        <begin position="318"/>
        <end position="329"/>
    </location>
</feature>
<gene>
    <name evidence="2" type="ORF">BDZ90DRAFT_230038</name>
</gene>
<dbReference type="OrthoDB" id="9451547at2759"/>
<dbReference type="AlphaFoldDB" id="A0A316V0P0"/>
<dbReference type="STRING" id="1569628.A0A316V0P0"/>
<evidence type="ECO:0008006" key="4">
    <source>
        <dbReference type="Google" id="ProtNLM"/>
    </source>
</evidence>
<evidence type="ECO:0000256" key="1">
    <source>
        <dbReference type="SAM" id="MobiDB-lite"/>
    </source>
</evidence>
<name>A0A316V0P0_9BASI</name>
<organism evidence="2 3">
    <name type="scientific">Jaminaea rosea</name>
    <dbReference type="NCBI Taxonomy" id="1569628"/>
    <lineage>
        <taxon>Eukaryota</taxon>
        <taxon>Fungi</taxon>
        <taxon>Dikarya</taxon>
        <taxon>Basidiomycota</taxon>
        <taxon>Ustilaginomycotina</taxon>
        <taxon>Exobasidiomycetes</taxon>
        <taxon>Microstromatales</taxon>
        <taxon>Microstromatales incertae sedis</taxon>
        <taxon>Jaminaea</taxon>
    </lineage>
</organism>
<dbReference type="RefSeq" id="XP_025365654.1">
    <property type="nucleotide sequence ID" value="XM_025505318.1"/>
</dbReference>
<dbReference type="GeneID" id="37027141"/>
<evidence type="ECO:0000313" key="2">
    <source>
        <dbReference type="EMBL" id="PWN31042.1"/>
    </source>
</evidence>
<dbReference type="Proteomes" id="UP000245884">
    <property type="component" value="Unassembled WGS sequence"/>
</dbReference>
<dbReference type="EMBL" id="KZ819662">
    <property type="protein sequence ID" value="PWN31042.1"/>
    <property type="molecule type" value="Genomic_DNA"/>
</dbReference>
<proteinExistence type="predicted"/>
<keyword evidence="3" id="KW-1185">Reference proteome</keyword>
<dbReference type="Gene3D" id="3.30.710.10">
    <property type="entry name" value="Potassium Channel Kv1.1, Chain A"/>
    <property type="match status" value="1"/>
</dbReference>
<sequence>MDASSSSAVLSRLTLDLRGTRFVIERETLMHLPESVLLCLFPNGLVLTRQNQGLGGLDDPEDEEEEEVYMVDFDPQCLSYVLSFFKSAQEDFYGTPNRPGKYRGLRQQPSSDFNDNSFMSGGGGAGLSSNPLLNKQAIIVLREELEYFVIPPKATSKLDGDGREGTNLEGKATNALLKLKHSAGEALLQRRHIFTALQRNVNKENNMAEQHLIDMLCMSGFSRDDLWGFRAVEPTRCSITSIALVLLKTGIRFGPNDGPANPNEEEVDFMDGVRVDHTQLSTAQKLLLFWRKPARKCWWDGVDIVVPHTSASASSAEQDGSAALAQQAADEAEGADMNATTAGMTGKEVELLRSKGGRKCRVWARRVWTLELSLI</sequence>
<feature type="region of interest" description="Disordered" evidence="1">
    <location>
        <begin position="316"/>
        <end position="341"/>
    </location>
</feature>
<dbReference type="InterPro" id="IPR011333">
    <property type="entry name" value="SKP1/BTB/POZ_sf"/>
</dbReference>
<dbReference type="SUPFAM" id="SSF54695">
    <property type="entry name" value="POZ domain"/>
    <property type="match status" value="1"/>
</dbReference>
<reference evidence="2 3" key="1">
    <citation type="journal article" date="2018" name="Mol. Biol. Evol.">
        <title>Broad Genomic Sampling Reveals a Smut Pathogenic Ancestry of the Fungal Clade Ustilaginomycotina.</title>
        <authorList>
            <person name="Kijpornyongpan T."/>
            <person name="Mondo S.J."/>
            <person name="Barry K."/>
            <person name="Sandor L."/>
            <person name="Lee J."/>
            <person name="Lipzen A."/>
            <person name="Pangilinan J."/>
            <person name="LaButti K."/>
            <person name="Hainaut M."/>
            <person name="Henrissat B."/>
            <person name="Grigoriev I.V."/>
            <person name="Spatafora J.W."/>
            <person name="Aime M.C."/>
        </authorList>
    </citation>
    <scope>NUCLEOTIDE SEQUENCE [LARGE SCALE GENOMIC DNA]</scope>
    <source>
        <strain evidence="2 3">MCA 5214</strain>
    </source>
</reference>
<accession>A0A316V0P0</accession>
<evidence type="ECO:0000313" key="3">
    <source>
        <dbReference type="Proteomes" id="UP000245884"/>
    </source>
</evidence>